<sequence length="343" mass="39013">MNTTIHQQKPQVARIGRTKGNGIHAASPNAVNVDPLEIQKNDVGCTVYSQGNVLVTSMKLRTTVRRPGHREANRQQEIALKVAKGYQAAEKARRAQKHNKSLSRIEEAVIPGRDQTVTQGDWSAESGAATEDSNETSEDKGPFRVKEKVQEFAYELDLPDQSGYRFFPVVHVSRLKAVDEFNDLPNTRLTAVVTKSSRLDFDEELLPEVSREPDHVANEYEMEAILDDRVPLSTSTEQAVREFKEKWMGYEEPAWGSASNLSCGGLLRLPLRKNVGTEGCKWFNSRTKIRHKNGNERFVRPVQPTVIDEKKLLYPIYMFTYLCDRKATYRANYLEVDETNPWK</sequence>
<evidence type="ECO:0000313" key="4">
    <source>
        <dbReference type="Proteomes" id="UP000198211"/>
    </source>
</evidence>
<reference evidence="4" key="1">
    <citation type="submission" date="2017-03" db="EMBL/GenBank/DDBJ databases">
        <title>Phytopthora megakarya and P. palmivora, two closely related causual agents of cacao black pod achieved similar genome size and gene model numbers by different mechanisms.</title>
        <authorList>
            <person name="Ali S."/>
            <person name="Shao J."/>
            <person name="Larry D.J."/>
            <person name="Kronmiller B."/>
            <person name="Shen D."/>
            <person name="Strem M.D."/>
            <person name="Melnick R.L."/>
            <person name="Guiltinan M.J."/>
            <person name="Tyler B.M."/>
            <person name="Meinhardt L.W."/>
            <person name="Bailey B.A."/>
        </authorList>
    </citation>
    <scope>NUCLEOTIDE SEQUENCE [LARGE SCALE GENOMIC DNA]</scope>
    <source>
        <strain evidence="4">zdho120</strain>
    </source>
</reference>
<feature type="domain" description="Tf2-1-like SH3-like" evidence="2">
    <location>
        <begin position="141"/>
        <end position="177"/>
    </location>
</feature>
<dbReference type="Pfam" id="PF24626">
    <property type="entry name" value="SH3_Tf2-1"/>
    <property type="match status" value="1"/>
</dbReference>
<dbReference type="InterPro" id="IPR056924">
    <property type="entry name" value="SH3_Tf2-1"/>
</dbReference>
<keyword evidence="4" id="KW-1185">Reference proteome</keyword>
<dbReference type="AlphaFoldDB" id="A0A225VGB4"/>
<comment type="caution">
    <text evidence="3">The sequence shown here is derived from an EMBL/GenBank/DDBJ whole genome shotgun (WGS) entry which is preliminary data.</text>
</comment>
<evidence type="ECO:0000313" key="3">
    <source>
        <dbReference type="EMBL" id="OWZ03999.1"/>
    </source>
</evidence>
<organism evidence="3 4">
    <name type="scientific">Phytophthora megakarya</name>
    <dbReference type="NCBI Taxonomy" id="4795"/>
    <lineage>
        <taxon>Eukaryota</taxon>
        <taxon>Sar</taxon>
        <taxon>Stramenopiles</taxon>
        <taxon>Oomycota</taxon>
        <taxon>Peronosporomycetes</taxon>
        <taxon>Peronosporales</taxon>
        <taxon>Peronosporaceae</taxon>
        <taxon>Phytophthora</taxon>
    </lineage>
</organism>
<protein>
    <recommendedName>
        <fullName evidence="2">Tf2-1-like SH3-like domain-containing protein</fullName>
    </recommendedName>
</protein>
<dbReference type="Proteomes" id="UP000198211">
    <property type="component" value="Unassembled WGS sequence"/>
</dbReference>
<evidence type="ECO:0000256" key="1">
    <source>
        <dbReference type="SAM" id="MobiDB-lite"/>
    </source>
</evidence>
<gene>
    <name evidence="3" type="ORF">PHMEG_00024181</name>
</gene>
<name>A0A225VGB4_9STRA</name>
<feature type="region of interest" description="Disordered" evidence="1">
    <location>
        <begin position="113"/>
        <end position="143"/>
    </location>
</feature>
<accession>A0A225VGB4</accession>
<proteinExistence type="predicted"/>
<dbReference type="EMBL" id="NBNE01005207">
    <property type="protein sequence ID" value="OWZ03999.1"/>
    <property type="molecule type" value="Genomic_DNA"/>
</dbReference>
<evidence type="ECO:0000259" key="2">
    <source>
        <dbReference type="Pfam" id="PF24626"/>
    </source>
</evidence>